<dbReference type="PANTHER" id="PTHR30146:SF153">
    <property type="entry name" value="LACTOSE OPERON REPRESSOR"/>
    <property type="match status" value="1"/>
</dbReference>
<dbReference type="Pfam" id="PF13377">
    <property type="entry name" value="Peripla_BP_3"/>
    <property type="match status" value="1"/>
</dbReference>
<dbReference type="GO" id="GO:0003677">
    <property type="term" value="F:DNA binding"/>
    <property type="evidence" value="ECO:0007669"/>
    <property type="project" value="UniProtKB-KW"/>
</dbReference>
<dbReference type="SMART" id="SM00354">
    <property type="entry name" value="HTH_LACI"/>
    <property type="match status" value="1"/>
</dbReference>
<gene>
    <name evidence="5" type="ORF">J0P97_01355</name>
</gene>
<organism evidence="5 6">
    <name type="scientific">Microbacterium flavum</name>
    <dbReference type="NCBI Taxonomy" id="415216"/>
    <lineage>
        <taxon>Bacteria</taxon>
        <taxon>Bacillati</taxon>
        <taxon>Actinomycetota</taxon>
        <taxon>Actinomycetes</taxon>
        <taxon>Micrococcales</taxon>
        <taxon>Microbacteriaceae</taxon>
        <taxon>Microbacterium</taxon>
    </lineage>
</organism>
<evidence type="ECO:0000313" key="5">
    <source>
        <dbReference type="EMBL" id="MBT8796722.1"/>
    </source>
</evidence>
<name>A0ABS5XQB9_9MICO</name>
<dbReference type="Gene3D" id="1.10.260.40">
    <property type="entry name" value="lambda repressor-like DNA-binding domains"/>
    <property type="match status" value="1"/>
</dbReference>
<dbReference type="SUPFAM" id="SSF47413">
    <property type="entry name" value="lambda repressor-like DNA-binding domains"/>
    <property type="match status" value="1"/>
</dbReference>
<dbReference type="InterPro" id="IPR046335">
    <property type="entry name" value="LacI/GalR-like_sensor"/>
</dbReference>
<proteinExistence type="predicted"/>
<dbReference type="CDD" id="cd01574">
    <property type="entry name" value="PBP1_LacI"/>
    <property type="match status" value="1"/>
</dbReference>
<dbReference type="Gene3D" id="3.40.50.2300">
    <property type="match status" value="2"/>
</dbReference>
<protein>
    <submittedName>
        <fullName evidence="5">LacI family DNA-binding transcriptional regulator</fullName>
    </submittedName>
</protein>
<keyword evidence="1" id="KW-0805">Transcription regulation</keyword>
<dbReference type="PANTHER" id="PTHR30146">
    <property type="entry name" value="LACI-RELATED TRANSCRIPTIONAL REPRESSOR"/>
    <property type="match status" value="1"/>
</dbReference>
<dbReference type="Proteomes" id="UP000740605">
    <property type="component" value="Unassembled WGS sequence"/>
</dbReference>
<dbReference type="EMBL" id="JAFLHG010000001">
    <property type="protein sequence ID" value="MBT8796722.1"/>
    <property type="molecule type" value="Genomic_DNA"/>
</dbReference>
<accession>A0ABS5XQB9</accession>
<dbReference type="CDD" id="cd01392">
    <property type="entry name" value="HTH_LacI"/>
    <property type="match status" value="1"/>
</dbReference>
<dbReference type="PROSITE" id="PS50932">
    <property type="entry name" value="HTH_LACI_2"/>
    <property type="match status" value="1"/>
</dbReference>
<dbReference type="PROSITE" id="PS00356">
    <property type="entry name" value="HTH_LACI_1"/>
    <property type="match status" value="1"/>
</dbReference>
<evidence type="ECO:0000313" key="6">
    <source>
        <dbReference type="Proteomes" id="UP000740605"/>
    </source>
</evidence>
<evidence type="ECO:0000259" key="4">
    <source>
        <dbReference type="PROSITE" id="PS50932"/>
    </source>
</evidence>
<comment type="caution">
    <text evidence="5">The sequence shown here is derived from an EMBL/GenBank/DDBJ whole genome shotgun (WGS) entry which is preliminary data.</text>
</comment>
<keyword evidence="6" id="KW-1185">Reference proteome</keyword>
<feature type="domain" description="HTH lacI-type" evidence="4">
    <location>
        <begin position="1"/>
        <end position="53"/>
    </location>
</feature>
<keyword evidence="2 5" id="KW-0238">DNA-binding</keyword>
<evidence type="ECO:0000256" key="2">
    <source>
        <dbReference type="ARBA" id="ARBA00023125"/>
    </source>
</evidence>
<evidence type="ECO:0000256" key="1">
    <source>
        <dbReference type="ARBA" id="ARBA00023015"/>
    </source>
</evidence>
<sequence>MADVAAVAGVSSQTVSRVVNDSPRVDPATRARVEAAMDDLGYRIHHAARALRTGRTDTIGLIVSNLTAVGNSRMLQAIADAASDRGFALAVVVASGRDSVAAGFARLHDQGVDGAVILNEATALARGLDVPPGLAVVVVDSPPDDRLALARRYLTVQTDHARGAAAATAHLLSAGHATVHHLAGPAGSFAARERERGWRDALTGAGRPVPAVVRGQWTAASGHEVVRALPDDATALFAANDQMALGALRALAEAGRRVPEDVAVVGFDDVADAADYRPPLTTVRQDFDALGEVAVAAVIDLIEGGPGIPVLLTPTLIVRDSA</sequence>
<dbReference type="InterPro" id="IPR010982">
    <property type="entry name" value="Lambda_DNA-bd_dom_sf"/>
</dbReference>
<evidence type="ECO:0000256" key="3">
    <source>
        <dbReference type="ARBA" id="ARBA00023163"/>
    </source>
</evidence>
<dbReference type="InterPro" id="IPR028082">
    <property type="entry name" value="Peripla_BP_I"/>
</dbReference>
<dbReference type="InterPro" id="IPR000843">
    <property type="entry name" value="HTH_LacI"/>
</dbReference>
<reference evidence="5 6" key="1">
    <citation type="submission" date="2021-03" db="EMBL/GenBank/DDBJ databases">
        <title>Microbacterium pauli sp. nov., isolated from microfiltered milk.</title>
        <authorList>
            <person name="Bellassi P."/>
            <person name="Fontana A."/>
            <person name="Callegari M.L."/>
            <person name="Lorenzo M."/>
            <person name="Cappa F."/>
        </authorList>
    </citation>
    <scope>NUCLEOTIDE SEQUENCE [LARGE SCALE GENOMIC DNA]</scope>
    <source>
        <strain evidence="5 6">DSM 18909</strain>
    </source>
</reference>
<dbReference type="Pfam" id="PF00356">
    <property type="entry name" value="LacI"/>
    <property type="match status" value="1"/>
</dbReference>
<dbReference type="SUPFAM" id="SSF53822">
    <property type="entry name" value="Periplasmic binding protein-like I"/>
    <property type="match status" value="1"/>
</dbReference>
<keyword evidence="3" id="KW-0804">Transcription</keyword>